<keyword evidence="2" id="KW-0812">Transmembrane</keyword>
<feature type="compositionally biased region" description="Basic residues" evidence="1">
    <location>
        <begin position="447"/>
        <end position="456"/>
    </location>
</feature>
<evidence type="ECO:0000256" key="1">
    <source>
        <dbReference type="SAM" id="MobiDB-lite"/>
    </source>
</evidence>
<evidence type="ECO:0000256" key="2">
    <source>
        <dbReference type="SAM" id="Phobius"/>
    </source>
</evidence>
<reference evidence="3 4" key="1">
    <citation type="submission" date="2019-08" db="EMBL/GenBank/DDBJ databases">
        <authorList>
            <person name="Dong K."/>
        </authorList>
    </citation>
    <scope>NUCLEOTIDE SEQUENCE [LARGE SCALE GENOMIC DNA]</scope>
    <source>
        <strain evidence="3 4">JCM14558</strain>
    </source>
</reference>
<feature type="region of interest" description="Disordered" evidence="1">
    <location>
        <begin position="434"/>
        <end position="456"/>
    </location>
</feature>
<name>A0A5C8HZ27_9MICO</name>
<keyword evidence="2" id="KW-0472">Membrane</keyword>
<dbReference type="RefSeq" id="WP_147895489.1">
    <property type="nucleotide sequence ID" value="NZ_BAAANR010000001.1"/>
</dbReference>
<gene>
    <name evidence="3" type="ORF">FVP77_15835</name>
</gene>
<dbReference type="OrthoDB" id="5147931at2"/>
<proteinExistence type="predicted"/>
<protein>
    <recommendedName>
        <fullName evidence="5">O-antigen ligase family protein</fullName>
    </recommendedName>
</protein>
<comment type="caution">
    <text evidence="3">The sequence shown here is derived from an EMBL/GenBank/DDBJ whole genome shotgun (WGS) entry which is preliminary data.</text>
</comment>
<evidence type="ECO:0008006" key="5">
    <source>
        <dbReference type="Google" id="ProtNLM"/>
    </source>
</evidence>
<feature type="transmembrane region" description="Helical" evidence="2">
    <location>
        <begin position="197"/>
        <end position="218"/>
    </location>
</feature>
<keyword evidence="2" id="KW-1133">Transmembrane helix</keyword>
<dbReference type="Proteomes" id="UP000321034">
    <property type="component" value="Unassembled WGS sequence"/>
</dbReference>
<sequence length="456" mass="48106">MTMRLKSRGNGSGRRHLGIQNRQADLVRVAGTLAVLYVHLWIAEGALRKWVPGSDGIMYLARDAVAIGVLLFLAIAPVRARRGQGLFWAALLAMAVAAFATVLVAELPLSVAVAGVRSYISPFILPLVVFSYQPPGILQKIARAVLVWVPVQLVLGLAQSTAPPSSWINREISGEETRFVQDGIVRITGTFTAPSGLTSFLVLAFALALSALVGSNILSRRAGLVLLLLTGMTIAISGARGTVLGVVVILILVLLHAFINDPARSLRIAMIVSVISAAVWLLASWLLPQVLAAFVGRFEAADRAEDTGGRLLNQTVGFLFTENLSLTGSGVGGSSIVGIALGSGQQWVEIESSRWVSEMGILGILLALARLAIGLGIAGSVILNARRHSTVTVVLVAVIAPLLVFGTIGQNPSYQGAFGVSLALLIASALEDKRSPDSVAANEARSKRNRRVSREA</sequence>
<dbReference type="InterPro" id="IPR051533">
    <property type="entry name" value="WaaL-like"/>
</dbReference>
<keyword evidence="4" id="KW-1185">Reference proteome</keyword>
<feature type="transmembrane region" description="Helical" evidence="2">
    <location>
        <begin position="111"/>
        <end position="132"/>
    </location>
</feature>
<feature type="transmembrane region" description="Helical" evidence="2">
    <location>
        <begin position="26"/>
        <end position="47"/>
    </location>
</feature>
<organism evidence="3 4">
    <name type="scientific">Microbacterium hatanonis</name>
    <dbReference type="NCBI Taxonomy" id="404366"/>
    <lineage>
        <taxon>Bacteria</taxon>
        <taxon>Bacillati</taxon>
        <taxon>Actinomycetota</taxon>
        <taxon>Actinomycetes</taxon>
        <taxon>Micrococcales</taxon>
        <taxon>Microbacteriaceae</taxon>
        <taxon>Microbacterium</taxon>
    </lineage>
</organism>
<feature type="transmembrane region" description="Helical" evidence="2">
    <location>
        <begin position="85"/>
        <end position="105"/>
    </location>
</feature>
<feature type="transmembrane region" description="Helical" evidence="2">
    <location>
        <begin position="390"/>
        <end position="408"/>
    </location>
</feature>
<feature type="transmembrane region" description="Helical" evidence="2">
    <location>
        <begin position="361"/>
        <end position="383"/>
    </location>
</feature>
<dbReference type="EMBL" id="VRSV01000002">
    <property type="protein sequence ID" value="TXK10314.1"/>
    <property type="molecule type" value="Genomic_DNA"/>
</dbReference>
<feature type="transmembrane region" description="Helical" evidence="2">
    <location>
        <begin position="270"/>
        <end position="295"/>
    </location>
</feature>
<evidence type="ECO:0000313" key="4">
    <source>
        <dbReference type="Proteomes" id="UP000321034"/>
    </source>
</evidence>
<feature type="transmembrane region" description="Helical" evidence="2">
    <location>
        <begin position="225"/>
        <end position="258"/>
    </location>
</feature>
<dbReference type="PANTHER" id="PTHR37422:SF13">
    <property type="entry name" value="LIPOPOLYSACCHARIDE BIOSYNTHESIS PROTEIN PA4999-RELATED"/>
    <property type="match status" value="1"/>
</dbReference>
<dbReference type="AlphaFoldDB" id="A0A5C8HZ27"/>
<feature type="transmembrane region" description="Helical" evidence="2">
    <location>
        <begin position="59"/>
        <end position="78"/>
    </location>
</feature>
<evidence type="ECO:0000313" key="3">
    <source>
        <dbReference type="EMBL" id="TXK10314.1"/>
    </source>
</evidence>
<dbReference type="PANTHER" id="PTHR37422">
    <property type="entry name" value="TEICHURONIC ACID BIOSYNTHESIS PROTEIN TUAE"/>
    <property type="match status" value="1"/>
</dbReference>
<accession>A0A5C8HZ27</accession>